<sequence>MANLNQGLPQTPFNPYAEDPTALASTGAFFQQQNPFAAHTQPLQYHLYAPLGQHREGLLPYQRQTNDFFLPEKIREDAQRKLEAAHQVMNRFVHSRYVAQYMLTGSDFRLSNEQAIRLVKEWKKVHNGSVVSVHSAFTTRKFQDSSIIFVYDYHPLSKTLAQHHFPQQQTNRYNTRPTVTEDVMWSYITQLANALQAIHKLNLAARCIDASKIILTEKNRIRLSACSILDVLHYEVRRPLGELQQEDLTQVGRLMISLASNTPANSITANNVNIIMQQMGNMFSEPLVNSLMWLVYPSQNGETKTIETFLSKISSQIMANLDMMLHQNDALTSNLYSEIENGRLFRLLCRLGTINERQEFDGDRQWSENGERYMLKLFRDYVFHQVDANGQPVVDLGHIAWTIMRADSAMANVSPCLARVAWPLSLQTDVGPVPRTFR</sequence>
<proteinExistence type="predicted"/>
<dbReference type="GO" id="GO:0006397">
    <property type="term" value="P:mRNA processing"/>
    <property type="evidence" value="ECO:0007669"/>
    <property type="project" value="UniProtKB-KW"/>
</dbReference>
<dbReference type="OMA" id="HPCSITL"/>
<dbReference type="Gene3D" id="1.20.5.5160">
    <property type="match status" value="1"/>
</dbReference>
<dbReference type="InterPro" id="IPR011009">
    <property type="entry name" value="Kinase-like_dom_sf"/>
</dbReference>
<dbReference type="EMBL" id="DS985215">
    <property type="protein sequence ID" value="EEY15847.1"/>
    <property type="molecule type" value="Genomic_DNA"/>
</dbReference>
<dbReference type="PANTHER" id="PTHR12272:SF11">
    <property type="entry name" value="PAN2-PAN3 DEADENYLATION COMPLEX SUBUNIT PAN3"/>
    <property type="match status" value="1"/>
</dbReference>
<dbReference type="Gene3D" id="1.10.510.10">
    <property type="entry name" value="Transferase(Phosphotransferase) domain 1"/>
    <property type="match status" value="1"/>
</dbReference>
<reference evidence="9" key="1">
    <citation type="journal article" date="2011" name="PLoS Pathog.">
        <title>Comparative genomics yields insights into niche adaptation of plant vascular wilt pathogens.</title>
        <authorList>
            <person name="Klosterman S.J."/>
            <person name="Subbarao K.V."/>
            <person name="Kang S."/>
            <person name="Veronese P."/>
            <person name="Gold S.E."/>
            <person name="Thomma B.P.H.J."/>
            <person name="Chen Z."/>
            <person name="Henrissat B."/>
            <person name="Lee Y.-H."/>
            <person name="Park J."/>
            <person name="Garcia-Pedrajas M.D."/>
            <person name="Barbara D.J."/>
            <person name="Anchieta A."/>
            <person name="de Jonge R."/>
            <person name="Santhanam P."/>
            <person name="Maruthachalam K."/>
            <person name="Atallah Z."/>
            <person name="Amyotte S.G."/>
            <person name="Paz Z."/>
            <person name="Inderbitzin P."/>
            <person name="Hayes R.J."/>
            <person name="Heiman D.I."/>
            <person name="Young S."/>
            <person name="Zeng Q."/>
            <person name="Engels R."/>
            <person name="Galagan J."/>
            <person name="Cuomo C.A."/>
            <person name="Dobinson K.F."/>
            <person name="Ma L.-J."/>
        </authorList>
    </citation>
    <scope>NUCLEOTIDE SEQUENCE [LARGE SCALE GENOMIC DNA]</scope>
    <source>
        <strain evidence="9">VaMs.102 / ATCC MYA-4576 / FGSC 10136</strain>
    </source>
</reference>
<dbReference type="Proteomes" id="UP000008698">
    <property type="component" value="Unassembled WGS sequence"/>
</dbReference>
<dbReference type="HOGENOM" id="CLU_016423_0_1_1"/>
<feature type="domain" description="Pan3 C-terminal knob" evidence="7">
    <location>
        <begin position="306"/>
        <end position="411"/>
    </location>
</feature>
<evidence type="ECO:0000313" key="9">
    <source>
        <dbReference type="Proteomes" id="UP000008698"/>
    </source>
</evidence>
<dbReference type="OrthoDB" id="204958at2759"/>
<comment type="subcellular location">
    <subcellularLocation>
        <location evidence="1">Cytoplasm</location>
    </subcellularLocation>
</comment>
<evidence type="ECO:0000313" key="8">
    <source>
        <dbReference type="EMBL" id="EEY15847.1"/>
    </source>
</evidence>
<dbReference type="Pfam" id="PF18101">
    <property type="entry name" value="Pan3_CK"/>
    <property type="match status" value="1"/>
</dbReference>
<keyword evidence="5" id="KW-0067">ATP-binding</keyword>
<keyword evidence="2" id="KW-0963">Cytoplasm</keyword>
<evidence type="ECO:0000256" key="1">
    <source>
        <dbReference type="ARBA" id="ARBA00004496"/>
    </source>
</evidence>
<evidence type="ECO:0000256" key="4">
    <source>
        <dbReference type="ARBA" id="ARBA00022741"/>
    </source>
</evidence>
<dbReference type="InterPro" id="IPR030844">
    <property type="entry name" value="PAN3"/>
</dbReference>
<evidence type="ECO:0000256" key="3">
    <source>
        <dbReference type="ARBA" id="ARBA00022664"/>
    </source>
</evidence>
<accession>C9SBW3</accession>
<dbReference type="PANTHER" id="PTHR12272">
    <property type="entry name" value="DEADENYLATION COMPLEX SUBUNIT PAN3"/>
    <property type="match status" value="1"/>
</dbReference>
<dbReference type="RefSeq" id="XP_003007768.1">
    <property type="nucleotide sequence ID" value="XM_003007722.1"/>
</dbReference>
<dbReference type="GO" id="GO:0008143">
    <property type="term" value="F:poly(A) binding"/>
    <property type="evidence" value="ECO:0007669"/>
    <property type="project" value="TreeGrafter"/>
</dbReference>
<evidence type="ECO:0000256" key="5">
    <source>
        <dbReference type="ARBA" id="ARBA00022840"/>
    </source>
</evidence>
<evidence type="ECO:0000256" key="2">
    <source>
        <dbReference type="ARBA" id="ARBA00022490"/>
    </source>
</evidence>
<keyword evidence="9" id="KW-1185">Reference proteome</keyword>
<dbReference type="STRING" id="526221.C9SBW3"/>
<dbReference type="AlphaFoldDB" id="C9SBW3"/>
<name>C9SBW3_VERA1</name>
<keyword evidence="3" id="KW-0507">mRNA processing</keyword>
<gene>
    <name evidence="8" type="ORF">VDBG_01956</name>
</gene>
<dbReference type="GO" id="GO:0031251">
    <property type="term" value="C:PAN complex"/>
    <property type="evidence" value="ECO:0007669"/>
    <property type="project" value="InterPro"/>
</dbReference>
<dbReference type="InterPro" id="IPR041332">
    <property type="entry name" value="Pan3_CK"/>
</dbReference>
<evidence type="ECO:0000259" key="7">
    <source>
        <dbReference type="Pfam" id="PF18101"/>
    </source>
</evidence>
<dbReference type="GO" id="GO:0000932">
    <property type="term" value="C:P-body"/>
    <property type="evidence" value="ECO:0007669"/>
    <property type="project" value="TreeGrafter"/>
</dbReference>
<dbReference type="KEGG" id="val:VDBG_01956"/>
<dbReference type="GO" id="GO:0000289">
    <property type="term" value="P:nuclear-transcribed mRNA poly(A) tail shortening"/>
    <property type="evidence" value="ECO:0007669"/>
    <property type="project" value="InterPro"/>
</dbReference>
<dbReference type="GO" id="GO:0005524">
    <property type="term" value="F:ATP binding"/>
    <property type="evidence" value="ECO:0007669"/>
    <property type="project" value="UniProtKB-KW"/>
</dbReference>
<dbReference type="SUPFAM" id="SSF56112">
    <property type="entry name" value="Protein kinase-like (PK-like)"/>
    <property type="match status" value="1"/>
</dbReference>
<evidence type="ECO:0000256" key="6">
    <source>
        <dbReference type="ARBA" id="ARBA00023054"/>
    </source>
</evidence>
<dbReference type="eggNOG" id="KOG3741">
    <property type="taxonomic scope" value="Eukaryota"/>
</dbReference>
<dbReference type="Gene3D" id="1.10.287.3700">
    <property type="match status" value="1"/>
</dbReference>
<dbReference type="GeneID" id="9535396"/>
<protein>
    <submittedName>
        <fullName evidence="8">PAB-dependent poly(A)-specific ribonuclease subunit PAN3</fullName>
    </submittedName>
</protein>
<keyword evidence="4" id="KW-0547">Nucleotide-binding</keyword>
<organism evidence="9">
    <name type="scientific">Verticillium alfalfae (strain VaMs.102 / ATCC MYA-4576 / FGSC 10136)</name>
    <name type="common">Verticillium wilt of alfalfa</name>
    <name type="synonym">Verticillium albo-atrum</name>
    <dbReference type="NCBI Taxonomy" id="526221"/>
    <lineage>
        <taxon>Eukaryota</taxon>
        <taxon>Fungi</taxon>
        <taxon>Dikarya</taxon>
        <taxon>Ascomycota</taxon>
        <taxon>Pezizomycotina</taxon>
        <taxon>Sordariomycetes</taxon>
        <taxon>Hypocreomycetidae</taxon>
        <taxon>Glomerellales</taxon>
        <taxon>Plectosphaerellaceae</taxon>
        <taxon>Verticillium</taxon>
    </lineage>
</organism>
<keyword evidence="6" id="KW-0175">Coiled coil</keyword>